<dbReference type="EMBL" id="GBXM01106937">
    <property type="protein sequence ID" value="JAH01640.1"/>
    <property type="molecule type" value="Transcribed_RNA"/>
</dbReference>
<dbReference type="AlphaFoldDB" id="A0A0E9Q102"/>
<reference evidence="1" key="2">
    <citation type="journal article" date="2015" name="Fish Shellfish Immunol.">
        <title>Early steps in the European eel (Anguilla anguilla)-Vibrio vulnificus interaction in the gills: Role of the RtxA13 toxin.</title>
        <authorList>
            <person name="Callol A."/>
            <person name="Pajuelo D."/>
            <person name="Ebbesson L."/>
            <person name="Teles M."/>
            <person name="MacKenzie S."/>
            <person name="Amaro C."/>
        </authorList>
    </citation>
    <scope>NUCLEOTIDE SEQUENCE</scope>
</reference>
<evidence type="ECO:0000313" key="1">
    <source>
        <dbReference type="EMBL" id="JAH10419.1"/>
    </source>
</evidence>
<organism evidence="1">
    <name type="scientific">Anguilla anguilla</name>
    <name type="common">European freshwater eel</name>
    <name type="synonym">Muraena anguilla</name>
    <dbReference type="NCBI Taxonomy" id="7936"/>
    <lineage>
        <taxon>Eukaryota</taxon>
        <taxon>Metazoa</taxon>
        <taxon>Chordata</taxon>
        <taxon>Craniata</taxon>
        <taxon>Vertebrata</taxon>
        <taxon>Euteleostomi</taxon>
        <taxon>Actinopterygii</taxon>
        <taxon>Neopterygii</taxon>
        <taxon>Teleostei</taxon>
        <taxon>Anguilliformes</taxon>
        <taxon>Anguillidae</taxon>
        <taxon>Anguilla</taxon>
    </lineage>
</organism>
<dbReference type="EMBL" id="GBXM01098158">
    <property type="protein sequence ID" value="JAH10419.1"/>
    <property type="molecule type" value="Transcribed_RNA"/>
</dbReference>
<accession>A0A0E9Q102</accession>
<proteinExistence type="predicted"/>
<sequence length="52" mass="5923">MRLTYVMKVTMKMMLQMQKLPGQSAGRGLSLKLYRGQMMAALMYSSTITKSM</sequence>
<reference evidence="1" key="1">
    <citation type="submission" date="2014-11" db="EMBL/GenBank/DDBJ databases">
        <authorList>
            <person name="Amaro Gonzalez C."/>
        </authorList>
    </citation>
    <scope>NUCLEOTIDE SEQUENCE</scope>
</reference>
<protein>
    <submittedName>
        <fullName evidence="1">Uncharacterized protein</fullName>
    </submittedName>
</protein>
<name>A0A0E9Q102_ANGAN</name>